<protein>
    <submittedName>
        <fullName evidence="2">Uncharacterized protein</fullName>
    </submittedName>
</protein>
<keyword evidence="3" id="KW-1185">Reference proteome</keyword>
<evidence type="ECO:0000313" key="3">
    <source>
        <dbReference type="Proteomes" id="UP001595075"/>
    </source>
</evidence>
<dbReference type="EMBL" id="JAZHXI010000010">
    <property type="protein sequence ID" value="KAL2067164.1"/>
    <property type="molecule type" value="Genomic_DNA"/>
</dbReference>
<sequence>MIRNRWQLRLRLSYTFIHLITFVVLRQYLTTSRSVTTSVPYIDTAHLRSPFEHLLSPNSSNQLWSPSFFLYNCLC</sequence>
<keyword evidence="1" id="KW-0472">Membrane</keyword>
<reference evidence="2 3" key="1">
    <citation type="journal article" date="2024" name="Commun. Biol.">
        <title>Comparative genomic analysis of thermophilic fungi reveals convergent evolutionary adaptations and gene losses.</title>
        <authorList>
            <person name="Steindorff A.S."/>
            <person name="Aguilar-Pontes M.V."/>
            <person name="Robinson A.J."/>
            <person name="Andreopoulos B."/>
            <person name="LaButti K."/>
            <person name="Kuo A."/>
            <person name="Mondo S."/>
            <person name="Riley R."/>
            <person name="Otillar R."/>
            <person name="Haridas S."/>
            <person name="Lipzen A."/>
            <person name="Grimwood J."/>
            <person name="Schmutz J."/>
            <person name="Clum A."/>
            <person name="Reid I.D."/>
            <person name="Moisan M.C."/>
            <person name="Butler G."/>
            <person name="Nguyen T.T.M."/>
            <person name="Dewar K."/>
            <person name="Conant G."/>
            <person name="Drula E."/>
            <person name="Henrissat B."/>
            <person name="Hansel C."/>
            <person name="Singer S."/>
            <person name="Hutchinson M.I."/>
            <person name="de Vries R.P."/>
            <person name="Natvig D.O."/>
            <person name="Powell A.J."/>
            <person name="Tsang A."/>
            <person name="Grigoriev I.V."/>
        </authorList>
    </citation>
    <scope>NUCLEOTIDE SEQUENCE [LARGE SCALE GENOMIC DNA]</scope>
    <source>
        <strain evidence="2 3">CBS 494.80</strain>
    </source>
</reference>
<evidence type="ECO:0000313" key="2">
    <source>
        <dbReference type="EMBL" id="KAL2067164.1"/>
    </source>
</evidence>
<evidence type="ECO:0000256" key="1">
    <source>
        <dbReference type="SAM" id="Phobius"/>
    </source>
</evidence>
<keyword evidence="1" id="KW-0812">Transmembrane</keyword>
<gene>
    <name evidence="2" type="ORF">VTL71DRAFT_1588</name>
</gene>
<dbReference type="Proteomes" id="UP001595075">
    <property type="component" value="Unassembled WGS sequence"/>
</dbReference>
<organism evidence="2 3">
    <name type="scientific">Oculimacula yallundae</name>
    <dbReference type="NCBI Taxonomy" id="86028"/>
    <lineage>
        <taxon>Eukaryota</taxon>
        <taxon>Fungi</taxon>
        <taxon>Dikarya</taxon>
        <taxon>Ascomycota</taxon>
        <taxon>Pezizomycotina</taxon>
        <taxon>Leotiomycetes</taxon>
        <taxon>Helotiales</taxon>
        <taxon>Ploettnerulaceae</taxon>
        <taxon>Oculimacula</taxon>
    </lineage>
</organism>
<feature type="transmembrane region" description="Helical" evidence="1">
    <location>
        <begin position="12"/>
        <end position="29"/>
    </location>
</feature>
<accession>A0ABR4CB41</accession>
<comment type="caution">
    <text evidence="2">The sequence shown here is derived from an EMBL/GenBank/DDBJ whole genome shotgun (WGS) entry which is preliminary data.</text>
</comment>
<name>A0ABR4CB41_9HELO</name>
<proteinExistence type="predicted"/>
<keyword evidence="1" id="KW-1133">Transmembrane helix</keyword>